<feature type="domain" description="ABC3 transporter permease C-terminal" evidence="8">
    <location>
        <begin position="356"/>
        <end position="485"/>
    </location>
</feature>
<organism evidence="10">
    <name type="scientific">uncultured spirochete</name>
    <dbReference type="NCBI Taxonomy" id="156406"/>
    <lineage>
        <taxon>Bacteria</taxon>
        <taxon>Pseudomonadati</taxon>
        <taxon>Spirochaetota</taxon>
        <taxon>Spirochaetia</taxon>
        <taxon>Spirochaetales</taxon>
        <taxon>environmental samples</taxon>
    </lineage>
</organism>
<dbReference type="Pfam" id="PF12704">
    <property type="entry name" value="MacB_PCD"/>
    <property type="match status" value="1"/>
</dbReference>
<protein>
    <submittedName>
        <fullName evidence="10">Putative ABC-type transport system, involved in lipoprotein release, permease component</fullName>
    </submittedName>
</protein>
<evidence type="ECO:0000259" key="9">
    <source>
        <dbReference type="Pfam" id="PF12704"/>
    </source>
</evidence>
<dbReference type="EMBL" id="FWDM01000013">
    <property type="protein sequence ID" value="SLM11531.1"/>
    <property type="molecule type" value="Genomic_DNA"/>
</dbReference>
<evidence type="ECO:0000256" key="2">
    <source>
        <dbReference type="ARBA" id="ARBA00005236"/>
    </source>
</evidence>
<dbReference type="GO" id="GO:0044874">
    <property type="term" value="P:lipoprotein localization to outer membrane"/>
    <property type="evidence" value="ECO:0007669"/>
    <property type="project" value="TreeGrafter"/>
</dbReference>
<feature type="domain" description="MacB-like periplasmic core" evidence="9">
    <location>
        <begin position="25"/>
        <end position="229"/>
    </location>
</feature>
<comment type="similarity">
    <text evidence="2">Belongs to the ABC-4 integral membrane protein family. LolC/E subfamily.</text>
</comment>
<feature type="transmembrane region" description="Helical" evidence="7">
    <location>
        <begin position="407"/>
        <end position="428"/>
    </location>
</feature>
<keyword evidence="5 7" id="KW-1133">Transmembrane helix</keyword>
<evidence type="ECO:0000256" key="3">
    <source>
        <dbReference type="ARBA" id="ARBA00022475"/>
    </source>
</evidence>
<keyword evidence="6 7" id="KW-0472">Membrane</keyword>
<comment type="subcellular location">
    <subcellularLocation>
        <location evidence="1">Cell membrane</location>
        <topology evidence="1">Multi-pass membrane protein</topology>
    </subcellularLocation>
</comment>
<name>A0A3P3XH47_9SPIR</name>
<reference evidence="10" key="1">
    <citation type="submission" date="2017-02" db="EMBL/GenBank/DDBJ databases">
        <authorList>
            <person name="Regsiter A."/>
            <person name="William W."/>
        </authorList>
    </citation>
    <scope>NUCLEOTIDE SEQUENCE</scope>
    <source>
        <strain evidence="10">Bib</strain>
    </source>
</reference>
<feature type="transmembrane region" description="Helical" evidence="7">
    <location>
        <begin position="459"/>
        <end position="481"/>
    </location>
</feature>
<keyword evidence="4 7" id="KW-0812">Transmembrane</keyword>
<evidence type="ECO:0000256" key="6">
    <source>
        <dbReference type="ARBA" id="ARBA00023136"/>
    </source>
</evidence>
<keyword evidence="10" id="KW-0449">Lipoprotein</keyword>
<dbReference type="PANTHER" id="PTHR30489:SF0">
    <property type="entry name" value="LIPOPROTEIN-RELEASING SYSTEM TRANSMEMBRANE PROTEIN LOLE"/>
    <property type="match status" value="1"/>
</dbReference>
<dbReference type="PANTHER" id="PTHR30489">
    <property type="entry name" value="LIPOPROTEIN-RELEASING SYSTEM TRANSMEMBRANE PROTEIN LOLE"/>
    <property type="match status" value="1"/>
</dbReference>
<evidence type="ECO:0000256" key="5">
    <source>
        <dbReference type="ARBA" id="ARBA00022989"/>
    </source>
</evidence>
<proteinExistence type="inferred from homology"/>
<evidence type="ECO:0000256" key="4">
    <source>
        <dbReference type="ARBA" id="ARBA00022692"/>
    </source>
</evidence>
<keyword evidence="3" id="KW-1003">Cell membrane</keyword>
<evidence type="ECO:0000256" key="1">
    <source>
        <dbReference type="ARBA" id="ARBA00004651"/>
    </source>
</evidence>
<dbReference type="Pfam" id="PF02687">
    <property type="entry name" value="FtsX"/>
    <property type="match status" value="1"/>
</dbReference>
<feature type="transmembrane region" description="Helical" evidence="7">
    <location>
        <begin position="353"/>
        <end position="376"/>
    </location>
</feature>
<evidence type="ECO:0000313" key="10">
    <source>
        <dbReference type="EMBL" id="SLM11531.1"/>
    </source>
</evidence>
<dbReference type="GO" id="GO:0098797">
    <property type="term" value="C:plasma membrane protein complex"/>
    <property type="evidence" value="ECO:0007669"/>
    <property type="project" value="TreeGrafter"/>
</dbReference>
<dbReference type="InterPro" id="IPR025857">
    <property type="entry name" value="MacB_PCD"/>
</dbReference>
<dbReference type="InterPro" id="IPR051447">
    <property type="entry name" value="Lipoprotein-release_system"/>
</dbReference>
<accession>A0A3P3XH47</accession>
<evidence type="ECO:0000256" key="7">
    <source>
        <dbReference type="SAM" id="Phobius"/>
    </source>
</evidence>
<feature type="transmembrane region" description="Helical" evidence="7">
    <location>
        <begin position="20"/>
        <end position="39"/>
    </location>
</feature>
<dbReference type="AlphaFoldDB" id="A0A3P3XH47"/>
<sequence>MVILKIAFRNLLEHKVKTAIVGTLIALAVMFMVTGNSILDTIRTGMKQSYSANYTGDLIVHGTSKDSFSLLASGPGAASGSDIPQIPEFQTVRSSIEQMPQVQSVLPLLSGSASISLNEETAGFTMLWGANFDEYALMFPDSLEFTQGGFPEEPGPYILLSESVREAAEKETGKPLHIGDSITLAGFGASGSRLREATIAGFFRFKRGNEQLNLVSLIDANILRSLKGMTRNPMGVDIASSSLGANGTTEAATTDDELFGNGGSLVQTIQPVQSGALVNYDAILGDTSIRNRYTELDPNAWNFLLIRLKDSASIPATQESIQTMLTTGSIDAQVSDWSWGAGTVATLAMALQFIFNIIIAIILVVAIIIIMNTLVISVTERIPEIGTIRAIGAGKGFVRRMILWETLTLSVVAGLVGLLIGSVLLLVVNRVGIASSNMFFAILFGGSTLRPVLSMGSLVWSLLAAVAIGLVSSLYPASIALKIAPVKAMQKI</sequence>
<dbReference type="InterPro" id="IPR003838">
    <property type="entry name" value="ABC3_permease_C"/>
</dbReference>
<feature type="transmembrane region" description="Helical" evidence="7">
    <location>
        <begin position="435"/>
        <end position="453"/>
    </location>
</feature>
<evidence type="ECO:0000259" key="8">
    <source>
        <dbReference type="Pfam" id="PF02687"/>
    </source>
</evidence>
<gene>
    <name evidence="10" type="ORF">SPIROBIBN47_200006</name>
</gene>